<dbReference type="PANTHER" id="PTHR13693:SF3">
    <property type="entry name" value="LD36009P"/>
    <property type="match status" value="1"/>
</dbReference>
<protein>
    <submittedName>
        <fullName evidence="7">Putative 8-amino-7-oxononanoate synthase</fullName>
        <ecNumber evidence="7">2.3.1.47</ecNumber>
    </submittedName>
</protein>
<comment type="cofactor">
    <cofactor evidence="1 5">
        <name>pyridoxal 5'-phosphate</name>
        <dbReference type="ChEBI" id="CHEBI:597326"/>
    </cofactor>
</comment>
<dbReference type="HOGENOM" id="CLU_015846_11_0_10"/>
<keyword evidence="8" id="KW-1185">Reference proteome</keyword>
<dbReference type="InterPro" id="IPR050087">
    <property type="entry name" value="AON_synthase_class-II"/>
</dbReference>
<dbReference type="InterPro" id="IPR001917">
    <property type="entry name" value="Aminotrans_II_pyridoxalP_BS"/>
</dbReference>
<dbReference type="CDD" id="cd06454">
    <property type="entry name" value="KBL_like"/>
    <property type="match status" value="1"/>
</dbReference>
<dbReference type="AlphaFoldDB" id="E6K950"/>
<accession>E6K950</accession>
<reference evidence="7 8" key="1">
    <citation type="submission" date="2010-10" db="EMBL/GenBank/DDBJ databases">
        <authorList>
            <person name="Muzny D."/>
            <person name="Qin X."/>
            <person name="Deng J."/>
            <person name="Jiang H."/>
            <person name="Liu Y."/>
            <person name="Qu J."/>
            <person name="Song X.-Z."/>
            <person name="Zhang L."/>
            <person name="Thornton R."/>
            <person name="Coyle M."/>
            <person name="Francisco L."/>
            <person name="Jackson L."/>
            <person name="Javaid M."/>
            <person name="Korchina V."/>
            <person name="Kovar C."/>
            <person name="Mata R."/>
            <person name="Mathew T."/>
            <person name="Ngo R."/>
            <person name="Nguyen L."/>
            <person name="Nguyen N."/>
            <person name="Okwuonu G."/>
            <person name="Ongeri F."/>
            <person name="Pham C."/>
            <person name="Simmons D."/>
            <person name="Wilczek-Boney K."/>
            <person name="Hale W."/>
            <person name="Jakkamsetti A."/>
            <person name="Pham P."/>
            <person name="Ruth R."/>
            <person name="San Lucas F."/>
            <person name="Warren J."/>
            <person name="Zhang J."/>
            <person name="Zhao Z."/>
            <person name="Zhou C."/>
            <person name="Zhu D."/>
            <person name="Lee S."/>
            <person name="Bess C."/>
            <person name="Blankenburg K."/>
            <person name="Forbes L."/>
            <person name="Fu Q."/>
            <person name="Gubbala S."/>
            <person name="Hirani K."/>
            <person name="Jayaseelan J.C."/>
            <person name="Lara F."/>
            <person name="Munidasa M."/>
            <person name="Palculict T."/>
            <person name="Patil S."/>
            <person name="Pu L.-L."/>
            <person name="Saada N."/>
            <person name="Tang L."/>
            <person name="Weissenberger G."/>
            <person name="Zhu Y."/>
            <person name="Hemphill L."/>
            <person name="Shang Y."/>
            <person name="Youmans B."/>
            <person name="Ayvaz T."/>
            <person name="Ross M."/>
            <person name="Santibanez J."/>
            <person name="Aqrawi P."/>
            <person name="Gross S."/>
            <person name="Joshi V."/>
            <person name="Fowler G."/>
            <person name="Nazareth L."/>
            <person name="Reid J."/>
            <person name="Worley K."/>
            <person name="Petrosino J."/>
            <person name="Highlander S."/>
            <person name="Gibbs R."/>
        </authorList>
    </citation>
    <scope>NUCLEOTIDE SEQUENCE [LARGE SCALE GENOMIC DNA]</scope>
    <source>
        <strain evidence="7 8">ATCC 33574</strain>
    </source>
</reference>
<sequence>MKKICFITSFLYLCSQIQGKQIKVHLLIMGQLQDRYKNYREPQKFMEAGVYPYFRAITSKQGTEVEMEGHRVLMFGSNAYTGLTGDERVIAAAHKALDKYGSGCAGSRFLNGTLDIHVQLEKELAEFEGKDEALCFSTGFSVNQGVLAMVVGKGDYIICDDRDHASIVDGRRLSFARQLHYKHNDMEDLERVLEGLPREAVKLIVVDGVFSMEGDLAKLPEIVALKHKYNCSIMVDEAHGIGVFGRQGRGVCDHFGLTDEVDLIMGTFSKSLASIGGFIAGDKDTINYLRHTCRTYIFSASDTPAATAAAMEALHIIQQEPERLEHLWAVTRYALKRFREEGFEIGDTESPIIPLYVHDVDKTFMVTKLAFENGVFINPVIPPACAPQDTLVRFALMATHTEEQVEHGVQVLKKIFVDLGIIK</sequence>
<feature type="domain" description="Aminotransferase class I/classII large" evidence="6">
    <location>
        <begin position="72"/>
        <end position="412"/>
    </location>
</feature>
<evidence type="ECO:0000259" key="6">
    <source>
        <dbReference type="Pfam" id="PF00155"/>
    </source>
</evidence>
<dbReference type="PROSITE" id="PS00599">
    <property type="entry name" value="AA_TRANSFER_CLASS_2"/>
    <property type="match status" value="1"/>
</dbReference>
<dbReference type="Proteomes" id="UP000003112">
    <property type="component" value="Unassembled WGS sequence"/>
</dbReference>
<keyword evidence="4 5" id="KW-0663">Pyridoxal phosphate</keyword>
<dbReference type="NCBIfam" id="NF047600">
    <property type="entry name" value="SerpalmtaseCFB"/>
    <property type="match status" value="1"/>
</dbReference>
<evidence type="ECO:0000313" key="7">
    <source>
        <dbReference type="EMBL" id="EFU29858.1"/>
    </source>
</evidence>
<proteinExistence type="inferred from homology"/>
<dbReference type="GO" id="GO:0008710">
    <property type="term" value="F:8-amino-7-oxononanoate synthase activity"/>
    <property type="evidence" value="ECO:0007669"/>
    <property type="project" value="UniProtKB-EC"/>
</dbReference>
<evidence type="ECO:0000256" key="5">
    <source>
        <dbReference type="RuleBase" id="RU003693"/>
    </source>
</evidence>
<evidence type="ECO:0000256" key="1">
    <source>
        <dbReference type="ARBA" id="ARBA00001933"/>
    </source>
</evidence>
<dbReference type="EC" id="2.3.1.47" evidence="7"/>
<dbReference type="STRING" id="873513.HMPREF6485_2136"/>
<evidence type="ECO:0000256" key="4">
    <source>
        <dbReference type="ARBA" id="ARBA00022898"/>
    </source>
</evidence>
<dbReference type="InterPro" id="IPR015422">
    <property type="entry name" value="PyrdxlP-dep_Trfase_small"/>
</dbReference>
<dbReference type="SUPFAM" id="SSF53383">
    <property type="entry name" value="PLP-dependent transferases"/>
    <property type="match status" value="1"/>
</dbReference>
<dbReference type="InterPro" id="IPR015421">
    <property type="entry name" value="PyrdxlP-dep_Trfase_major"/>
</dbReference>
<evidence type="ECO:0000256" key="2">
    <source>
        <dbReference type="ARBA" id="ARBA00005189"/>
    </source>
</evidence>
<keyword evidence="7" id="KW-0012">Acyltransferase</keyword>
<dbReference type="GO" id="GO:0030170">
    <property type="term" value="F:pyridoxal phosphate binding"/>
    <property type="evidence" value="ECO:0007669"/>
    <property type="project" value="InterPro"/>
</dbReference>
<dbReference type="eggNOG" id="COG0156">
    <property type="taxonomic scope" value="Bacteria"/>
</dbReference>
<comment type="caution">
    <text evidence="7">The sequence shown here is derived from an EMBL/GenBank/DDBJ whole genome shotgun (WGS) entry which is preliminary data.</text>
</comment>
<comment type="similarity">
    <text evidence="5">Belongs to the class-II pyridoxal-phosphate-dependent aminotransferase family.</text>
</comment>
<comment type="pathway">
    <text evidence="2">Lipid metabolism.</text>
</comment>
<keyword evidence="3 7" id="KW-0808">Transferase</keyword>
<dbReference type="Gene3D" id="3.90.1150.10">
    <property type="entry name" value="Aspartate Aminotransferase, domain 1"/>
    <property type="match status" value="1"/>
</dbReference>
<dbReference type="InterPro" id="IPR015424">
    <property type="entry name" value="PyrdxlP-dep_Trfase"/>
</dbReference>
<evidence type="ECO:0000313" key="8">
    <source>
        <dbReference type="Proteomes" id="UP000003112"/>
    </source>
</evidence>
<evidence type="ECO:0000256" key="3">
    <source>
        <dbReference type="ARBA" id="ARBA00022679"/>
    </source>
</evidence>
<organism evidence="7 8">
    <name type="scientific">Segatella buccae ATCC 33574</name>
    <dbReference type="NCBI Taxonomy" id="873513"/>
    <lineage>
        <taxon>Bacteria</taxon>
        <taxon>Pseudomonadati</taxon>
        <taxon>Bacteroidota</taxon>
        <taxon>Bacteroidia</taxon>
        <taxon>Bacteroidales</taxon>
        <taxon>Prevotellaceae</taxon>
        <taxon>Segatella</taxon>
    </lineage>
</organism>
<dbReference type="Pfam" id="PF00155">
    <property type="entry name" value="Aminotran_1_2"/>
    <property type="match status" value="1"/>
</dbReference>
<dbReference type="InterPro" id="IPR004839">
    <property type="entry name" value="Aminotransferase_I/II_large"/>
</dbReference>
<gene>
    <name evidence="7" type="primary">bioF</name>
    <name evidence="7" type="ORF">HMPREF6485_2136</name>
</gene>
<dbReference type="Gene3D" id="3.40.640.10">
    <property type="entry name" value="Type I PLP-dependent aspartate aminotransferase-like (Major domain)"/>
    <property type="match status" value="1"/>
</dbReference>
<dbReference type="PANTHER" id="PTHR13693">
    <property type="entry name" value="CLASS II AMINOTRANSFERASE/8-AMINO-7-OXONONANOATE SYNTHASE"/>
    <property type="match status" value="1"/>
</dbReference>
<dbReference type="EMBL" id="AEPD01000033">
    <property type="protein sequence ID" value="EFU29858.1"/>
    <property type="molecule type" value="Genomic_DNA"/>
</dbReference>
<name>E6K950_9BACT</name>